<sequence length="1203" mass="135949">MVGSDLEYDTDNISLTSTVESQHDQIYDIKRILSEGWGKDEQGEDVMKYLIEWEGYPMKDCTWEPEYNLEETGLLTPWAKQKARMGSKAFQKFTEDNEDAFEKAFEKHKRLHATRKQKRAKKRNRPRRNKRVVEDSSSEDDVTERQQNLAGQAKSKSSEAVPTHNQEVYNSLFVDSQDSNPLGQPPTLDQLERDSAAEGPPAARTPFIESSTDDGDDTASDDSSDSLLAELASKAKGQTRSKSRGKKATGLASPILAPTRSRQKVPKPSPQPAAPAANQPTVEAAVQKPAKPVRTLTAPVVSKTSDSTVVKQVERRPSESAIQVLTATTSTENVTSAPDRSIGTVGAASAQNPTPATTPATTTVSTGARKAHVSGVPPSSRKTGTASKAAPPIKFTNQKQEPQRSKWDTKGVLYNKAHFRAKAEQRSRYEGTPDPTVLEFVGSGPPNLVKPKPSRPVDDPYSRRETGNRRVESSDEDESTGRGGHQYFDLMHDWEKDKLPLVCPEWRLSSNCPYTARICKYLHRNKDGNGRDIEVANIDGKLPPKMRIPPVTCFYWMTGPRGCRKTDAECKYAHYNTGWLPIENDTAPIRIDPDEKPLSEQRQEIARPSAGRIPSTNRNTGPIPTGPKEGLPSGQRPVAGWNVKKTCWYWANGGCEKSDELCSFHHYDTGVVADLGRRRESSKSSSPCYYFLRGLCKFSAEQCRFLHTDPNHPNTDLNAIATTTQEPRQHFTAGHASRMHHDEAVDTHMHDTDEQPSAPLRRPTVDEQNQSPSALSPLSTVSNRLRTFKAPTTPPRTVPTSLEMKLKIEKVLKTDFSHMFQWSQDEGEKSMLDRKAFLLYHPVDNQEELELMTRWLMLHHVEVRNAYFEGAWRQYAREHVEQKSSSGILVVHPDFESFSELKDFGKVLRNQVRVWSVGRQEGIEYDPATSLPPPEKCQECIELFPAGGFIYITDDVFEVRPRQALEIVKLFIAKIESLRDPEYAQNPWQEVDNINLHWRICVRPELMEYLFAKCEEQAKALEAGESDAMARAELYTLLSDTEYIEQDSPVLPLSQKADKFPIMSERRVVAKNEPIDYFNSLARSHEKANLRMIRYYTALHMDLRRDYRHFYIVHTDPFSTPAKQWLRECSTITDVINPERCILELSKDGHDGEERCFDFYEKYLMPTKDETVPLTQVKQVTLIQEEDVMESQSSLESGEICSS</sequence>
<dbReference type="SMART" id="SM00356">
    <property type="entry name" value="ZnF_C3H1"/>
    <property type="match status" value="4"/>
</dbReference>
<feature type="compositionally biased region" description="Low complexity" evidence="3">
    <location>
        <begin position="225"/>
        <end position="236"/>
    </location>
</feature>
<dbReference type="Proteomes" id="UP000663193">
    <property type="component" value="Chromosome 6"/>
</dbReference>
<dbReference type="PROSITE" id="PS50013">
    <property type="entry name" value="CHROMO_2"/>
    <property type="match status" value="1"/>
</dbReference>
<dbReference type="SMART" id="SM00298">
    <property type="entry name" value="CHROMO"/>
    <property type="match status" value="1"/>
</dbReference>
<dbReference type="PROSITE" id="PS50103">
    <property type="entry name" value="ZF_C3H1"/>
    <property type="match status" value="2"/>
</dbReference>
<dbReference type="InterPro" id="IPR016197">
    <property type="entry name" value="Chromo-like_dom_sf"/>
</dbReference>
<feature type="region of interest" description="Disordered" evidence="3">
    <location>
        <begin position="596"/>
        <end position="636"/>
    </location>
</feature>
<feature type="domain" description="C3H1-type" evidence="5">
    <location>
        <begin position="641"/>
        <end position="669"/>
    </location>
</feature>
<feature type="region of interest" description="Disordered" evidence="3">
    <location>
        <begin position="747"/>
        <end position="780"/>
    </location>
</feature>
<feature type="domain" description="C3H1-type" evidence="5">
    <location>
        <begin position="682"/>
        <end position="710"/>
    </location>
</feature>
<dbReference type="Pfam" id="PF00385">
    <property type="entry name" value="Chromo"/>
    <property type="match status" value="1"/>
</dbReference>
<dbReference type="AlphaFoldDB" id="A0A7U2F0W7"/>
<dbReference type="Gene3D" id="3.30.1370.210">
    <property type="match status" value="2"/>
</dbReference>
<dbReference type="GO" id="GO:0008270">
    <property type="term" value="F:zinc ion binding"/>
    <property type="evidence" value="ECO:0007669"/>
    <property type="project" value="UniProtKB-KW"/>
</dbReference>
<feature type="compositionally biased region" description="Basic and acidic residues" evidence="3">
    <location>
        <begin position="422"/>
        <end position="431"/>
    </location>
</feature>
<protein>
    <recommendedName>
        <fullName evidence="8">Chromo domain-containing protein</fullName>
    </recommendedName>
</protein>
<keyword evidence="2" id="KW-0479">Metal-binding</keyword>
<evidence type="ECO:0000313" key="7">
    <source>
        <dbReference type="Proteomes" id="UP000663193"/>
    </source>
</evidence>
<feature type="compositionally biased region" description="Polar residues" evidence="3">
    <location>
        <begin position="766"/>
        <end position="780"/>
    </location>
</feature>
<reference evidence="7" key="1">
    <citation type="journal article" date="2021" name="BMC Genomics">
        <title>Chromosome-level genome assembly and manually-curated proteome of model necrotroph Parastagonospora nodorum Sn15 reveals a genome-wide trove of candidate effector homologs, and redundancy of virulence-related functions within an accessory chromosome.</title>
        <authorList>
            <person name="Bertazzoni S."/>
            <person name="Jones D.A.B."/>
            <person name="Phan H.T."/>
            <person name="Tan K.-C."/>
            <person name="Hane J.K."/>
        </authorList>
    </citation>
    <scope>NUCLEOTIDE SEQUENCE [LARGE SCALE GENOMIC DNA]</scope>
    <source>
        <strain evidence="7">SN15 / ATCC MYA-4574 / FGSC 10173)</strain>
    </source>
</reference>
<feature type="zinc finger region" description="C3H1-type" evidence="2">
    <location>
        <begin position="641"/>
        <end position="669"/>
    </location>
</feature>
<feature type="compositionally biased region" description="Basic residues" evidence="3">
    <location>
        <begin position="107"/>
        <end position="130"/>
    </location>
</feature>
<feature type="compositionally biased region" description="Basic residues" evidence="3">
    <location>
        <begin position="237"/>
        <end position="247"/>
    </location>
</feature>
<evidence type="ECO:0000313" key="6">
    <source>
        <dbReference type="EMBL" id="QRC96729.1"/>
    </source>
</evidence>
<comment type="subunit">
    <text evidence="1">Component of the NuA4 histone acetyltransferase complex.</text>
</comment>
<evidence type="ECO:0008006" key="8">
    <source>
        <dbReference type="Google" id="ProtNLM"/>
    </source>
</evidence>
<gene>
    <name evidence="6" type="ORF">JI435_016210</name>
</gene>
<dbReference type="GO" id="GO:0006338">
    <property type="term" value="P:chromatin remodeling"/>
    <property type="evidence" value="ECO:0007669"/>
    <property type="project" value="UniProtKB-ARBA"/>
</dbReference>
<evidence type="ECO:0000259" key="5">
    <source>
        <dbReference type="PROSITE" id="PS50103"/>
    </source>
</evidence>
<dbReference type="InterPro" id="IPR023780">
    <property type="entry name" value="Chromo_domain"/>
</dbReference>
<dbReference type="VEuPathDB" id="FungiDB:JI435_016210"/>
<dbReference type="CDD" id="cd18966">
    <property type="entry name" value="chromodomain"/>
    <property type="match status" value="1"/>
</dbReference>
<feature type="domain" description="Chromo" evidence="4">
    <location>
        <begin position="27"/>
        <end position="82"/>
    </location>
</feature>
<keyword evidence="2" id="KW-0863">Zinc-finger</keyword>
<dbReference type="InterPro" id="IPR000571">
    <property type="entry name" value="Znf_CCCH"/>
</dbReference>
<dbReference type="OrthoDB" id="1918685at2759"/>
<feature type="compositionally biased region" description="Polar residues" evidence="3">
    <location>
        <begin position="145"/>
        <end position="182"/>
    </location>
</feature>
<feature type="region of interest" description="Disordered" evidence="3">
    <location>
        <begin position="107"/>
        <end position="410"/>
    </location>
</feature>
<organism evidence="6 7">
    <name type="scientific">Phaeosphaeria nodorum (strain SN15 / ATCC MYA-4574 / FGSC 10173)</name>
    <name type="common">Glume blotch fungus</name>
    <name type="synonym">Parastagonospora nodorum</name>
    <dbReference type="NCBI Taxonomy" id="321614"/>
    <lineage>
        <taxon>Eukaryota</taxon>
        <taxon>Fungi</taxon>
        <taxon>Dikarya</taxon>
        <taxon>Ascomycota</taxon>
        <taxon>Pezizomycotina</taxon>
        <taxon>Dothideomycetes</taxon>
        <taxon>Pleosporomycetidae</taxon>
        <taxon>Pleosporales</taxon>
        <taxon>Pleosporineae</taxon>
        <taxon>Phaeosphaeriaceae</taxon>
        <taxon>Parastagonospora</taxon>
    </lineage>
</organism>
<dbReference type="EMBL" id="CP069028">
    <property type="protein sequence ID" value="QRC96729.1"/>
    <property type="molecule type" value="Genomic_DNA"/>
</dbReference>
<feature type="zinc finger region" description="C3H1-type" evidence="2">
    <location>
        <begin position="682"/>
        <end position="710"/>
    </location>
</feature>
<feature type="region of interest" description="Disordered" evidence="3">
    <location>
        <begin position="422"/>
        <end position="484"/>
    </location>
</feature>
<feature type="compositionally biased region" description="Low complexity" evidence="3">
    <location>
        <begin position="300"/>
        <end position="311"/>
    </location>
</feature>
<keyword evidence="2" id="KW-0862">Zinc</keyword>
<dbReference type="SUPFAM" id="SSF54160">
    <property type="entry name" value="Chromo domain-like"/>
    <property type="match status" value="1"/>
</dbReference>
<evidence type="ECO:0000256" key="1">
    <source>
        <dbReference type="ARBA" id="ARBA00011353"/>
    </source>
</evidence>
<accession>A0A7U2F0W7</accession>
<dbReference type="Gene3D" id="2.40.50.40">
    <property type="match status" value="1"/>
</dbReference>
<name>A0A7U2F0W7_PHANO</name>
<feature type="compositionally biased region" description="Acidic residues" evidence="3">
    <location>
        <begin position="211"/>
        <end position="224"/>
    </location>
</feature>
<keyword evidence="7" id="KW-1185">Reference proteome</keyword>
<proteinExistence type="predicted"/>
<feature type="compositionally biased region" description="Polar residues" evidence="3">
    <location>
        <begin position="320"/>
        <end position="338"/>
    </location>
</feature>
<dbReference type="InterPro" id="IPR000953">
    <property type="entry name" value="Chromo/chromo_shadow_dom"/>
</dbReference>
<evidence type="ECO:0000256" key="3">
    <source>
        <dbReference type="SAM" id="MobiDB-lite"/>
    </source>
</evidence>
<evidence type="ECO:0000256" key="2">
    <source>
        <dbReference type="PROSITE-ProRule" id="PRU00723"/>
    </source>
</evidence>
<feature type="compositionally biased region" description="Low complexity" evidence="3">
    <location>
        <begin position="347"/>
        <end position="368"/>
    </location>
</feature>
<feature type="compositionally biased region" description="Basic and acidic residues" evidence="3">
    <location>
        <begin position="455"/>
        <end position="473"/>
    </location>
</feature>
<feature type="compositionally biased region" description="Basic and acidic residues" evidence="3">
    <location>
        <begin position="596"/>
        <end position="605"/>
    </location>
</feature>
<evidence type="ECO:0000259" key="4">
    <source>
        <dbReference type="PROSITE" id="PS50013"/>
    </source>
</evidence>